<dbReference type="Proteomes" id="UP000054563">
    <property type="component" value="Unassembled WGS sequence"/>
</dbReference>
<dbReference type="VEuPathDB" id="FungiDB:CIHG_08999"/>
<feature type="compositionally biased region" description="Acidic residues" evidence="1">
    <location>
        <begin position="1"/>
        <end position="11"/>
    </location>
</feature>
<name>A0A0J8S3Y1_COCIT</name>
<proteinExistence type="predicted"/>
<evidence type="ECO:0000256" key="1">
    <source>
        <dbReference type="SAM" id="MobiDB-lite"/>
    </source>
</evidence>
<accession>A0A0J8S3Y1</accession>
<feature type="region of interest" description="Disordered" evidence="1">
    <location>
        <begin position="1"/>
        <end position="51"/>
    </location>
</feature>
<dbReference type="EMBL" id="DS017029">
    <property type="protein sequence ID" value="KMU91064.1"/>
    <property type="molecule type" value="Genomic_DNA"/>
</dbReference>
<evidence type="ECO:0000313" key="2">
    <source>
        <dbReference type="EMBL" id="KMU91064.1"/>
    </source>
</evidence>
<protein>
    <submittedName>
        <fullName evidence="2">Uncharacterized protein</fullName>
    </submittedName>
</protein>
<organism evidence="2 3">
    <name type="scientific">Coccidioides immitis H538.4</name>
    <dbReference type="NCBI Taxonomy" id="396776"/>
    <lineage>
        <taxon>Eukaryota</taxon>
        <taxon>Fungi</taxon>
        <taxon>Dikarya</taxon>
        <taxon>Ascomycota</taxon>
        <taxon>Pezizomycotina</taxon>
        <taxon>Eurotiomycetes</taxon>
        <taxon>Eurotiomycetidae</taxon>
        <taxon>Onygenales</taxon>
        <taxon>Onygenaceae</taxon>
        <taxon>Coccidioides</taxon>
    </lineage>
</organism>
<sequence>MAGFDDFEPDPSEQFQDPRWSITRRPPHYGEQSFAPVKSGNNTNTADGSLKQFPWLRVLPPALKTRSSVPADKSMSQTAINRGFFLRKVVKVRHHQQRYLPRFDTATRTPFFRNSSAQKTVP</sequence>
<evidence type="ECO:0000313" key="3">
    <source>
        <dbReference type="Proteomes" id="UP000054563"/>
    </source>
</evidence>
<dbReference type="eggNOG" id="ENOG502SUZD">
    <property type="taxonomic scope" value="Eukaryota"/>
</dbReference>
<dbReference type="AlphaFoldDB" id="A0A0J8S3Y1"/>
<gene>
    <name evidence="2" type="ORF">CIHG_08999</name>
</gene>
<reference evidence="3" key="1">
    <citation type="journal article" date="2010" name="Genome Res.">
        <title>Population genomic sequencing of Coccidioides fungi reveals recent hybridization and transposon control.</title>
        <authorList>
            <person name="Neafsey D.E."/>
            <person name="Barker B.M."/>
            <person name="Sharpton T.J."/>
            <person name="Stajich J.E."/>
            <person name="Park D.J."/>
            <person name="Whiston E."/>
            <person name="Hung C.-Y."/>
            <person name="McMahan C."/>
            <person name="White J."/>
            <person name="Sykes S."/>
            <person name="Heiman D."/>
            <person name="Young S."/>
            <person name="Zeng Q."/>
            <person name="Abouelleil A."/>
            <person name="Aftuck L."/>
            <person name="Bessette D."/>
            <person name="Brown A."/>
            <person name="FitzGerald M."/>
            <person name="Lui A."/>
            <person name="Macdonald J.P."/>
            <person name="Priest M."/>
            <person name="Orbach M.J."/>
            <person name="Galgiani J.N."/>
            <person name="Kirkland T.N."/>
            <person name="Cole G.T."/>
            <person name="Birren B.W."/>
            <person name="Henn M.R."/>
            <person name="Taylor J.W."/>
            <person name="Rounsley S.D."/>
        </authorList>
    </citation>
    <scope>NUCLEOTIDE SEQUENCE [LARGE SCALE GENOMIC DNA]</scope>
    <source>
        <strain evidence="3">H538.4</strain>
    </source>
</reference>